<evidence type="ECO:0000313" key="2">
    <source>
        <dbReference type="Proteomes" id="UP000031668"/>
    </source>
</evidence>
<sequence length="119" mass="13803">MNGLQEQQHRKIWSETYAFSSTCAFMSGGNNPGIQICYHDIWRMDLDSLEWIKMDYVIGTLADHVELSVVDDAYLYSFGMISRGSPFINTLERFTVQPPSLYRLCLEAVYRSPNMRSYI</sequence>
<proteinExistence type="predicted"/>
<dbReference type="InterPro" id="IPR015915">
    <property type="entry name" value="Kelch-typ_b-propeller"/>
</dbReference>
<dbReference type="OrthoDB" id="2419613at2759"/>
<name>A0A0C2JBW1_THEKT</name>
<organism evidence="1 2">
    <name type="scientific">Thelohanellus kitauei</name>
    <name type="common">Myxosporean</name>
    <dbReference type="NCBI Taxonomy" id="669202"/>
    <lineage>
        <taxon>Eukaryota</taxon>
        <taxon>Metazoa</taxon>
        <taxon>Cnidaria</taxon>
        <taxon>Myxozoa</taxon>
        <taxon>Myxosporea</taxon>
        <taxon>Bivalvulida</taxon>
        <taxon>Platysporina</taxon>
        <taxon>Myxobolidae</taxon>
        <taxon>Thelohanellus</taxon>
    </lineage>
</organism>
<comment type="caution">
    <text evidence="1">The sequence shown here is derived from an EMBL/GenBank/DDBJ whole genome shotgun (WGS) entry which is preliminary data.</text>
</comment>
<evidence type="ECO:0000313" key="1">
    <source>
        <dbReference type="EMBL" id="KII66643.1"/>
    </source>
</evidence>
<gene>
    <name evidence="1" type="ORF">RF11_01909</name>
</gene>
<dbReference type="AlphaFoldDB" id="A0A0C2JBW1"/>
<dbReference type="EMBL" id="JWZT01003493">
    <property type="protein sequence ID" value="KII66643.1"/>
    <property type="molecule type" value="Genomic_DNA"/>
</dbReference>
<dbReference type="Proteomes" id="UP000031668">
    <property type="component" value="Unassembled WGS sequence"/>
</dbReference>
<reference evidence="1 2" key="1">
    <citation type="journal article" date="2014" name="Genome Biol. Evol.">
        <title>The genome of the myxosporean Thelohanellus kitauei shows adaptations to nutrient acquisition within its fish host.</title>
        <authorList>
            <person name="Yang Y."/>
            <person name="Xiong J."/>
            <person name="Zhou Z."/>
            <person name="Huo F."/>
            <person name="Miao W."/>
            <person name="Ran C."/>
            <person name="Liu Y."/>
            <person name="Zhang J."/>
            <person name="Feng J."/>
            <person name="Wang M."/>
            <person name="Wang M."/>
            <person name="Wang L."/>
            <person name="Yao B."/>
        </authorList>
    </citation>
    <scope>NUCLEOTIDE SEQUENCE [LARGE SCALE GENOMIC DNA]</scope>
    <source>
        <strain evidence="1">Wuqing</strain>
    </source>
</reference>
<keyword evidence="2" id="KW-1185">Reference proteome</keyword>
<protein>
    <recommendedName>
        <fullName evidence="3">Kelch domain-containing protein 10</fullName>
    </recommendedName>
</protein>
<dbReference type="SUPFAM" id="SSF117281">
    <property type="entry name" value="Kelch motif"/>
    <property type="match status" value="1"/>
</dbReference>
<accession>A0A0C2JBW1</accession>
<evidence type="ECO:0008006" key="3">
    <source>
        <dbReference type="Google" id="ProtNLM"/>
    </source>
</evidence>